<dbReference type="STRING" id="530584.SAMN05421630_107306"/>
<dbReference type="Gene3D" id="1.10.10.10">
    <property type="entry name" value="Winged helix-like DNA-binding domain superfamily/Winged helix DNA-binding domain"/>
    <property type="match status" value="1"/>
</dbReference>
<sequence>MVSRTRSNPLALAVLTLLHERPMHPYEMSSTLRERRKEDSIKLNYGSLYSVVDSLVKRGLIAPHETVRDGKRPERTVYVITESGTAEMTEWLGDLLGRPAKEFTQFEAALSLMAIFGPDEVLRLLDIRLGTLRAQETAYYAMLAGMPGNFPRIFLIESEFRAKLLRTEIEFVDDLAKELREGTFHGMDLWLRMQRLRESGASPAELEQELTKEFKEELEWINKLSKETPPQ</sequence>
<proteinExistence type="predicted"/>
<accession>A0A222VUK5</accession>
<evidence type="ECO:0000313" key="1">
    <source>
        <dbReference type="EMBL" id="SDD32776.1"/>
    </source>
</evidence>
<dbReference type="RefSeq" id="WP_091807235.1">
    <property type="nucleotide sequence ID" value="NZ_CP016353.1"/>
</dbReference>
<evidence type="ECO:0000313" key="2">
    <source>
        <dbReference type="Proteomes" id="UP000199494"/>
    </source>
</evidence>
<dbReference type="PANTHER" id="PTHR33169">
    <property type="entry name" value="PADR-FAMILY TRANSCRIPTIONAL REGULATOR"/>
    <property type="match status" value="1"/>
</dbReference>
<gene>
    <name evidence="1" type="ORF">SAMN05421630_107306</name>
</gene>
<dbReference type="SUPFAM" id="SSF46785">
    <property type="entry name" value="Winged helix' DNA-binding domain"/>
    <property type="match status" value="1"/>
</dbReference>
<keyword evidence="1" id="KW-0238">DNA-binding</keyword>
<dbReference type="Pfam" id="PF03551">
    <property type="entry name" value="PadR"/>
    <property type="match status" value="1"/>
</dbReference>
<organism evidence="1 2">
    <name type="scientific">Prauserella marina</name>
    <dbReference type="NCBI Taxonomy" id="530584"/>
    <lineage>
        <taxon>Bacteria</taxon>
        <taxon>Bacillati</taxon>
        <taxon>Actinomycetota</taxon>
        <taxon>Actinomycetes</taxon>
        <taxon>Pseudonocardiales</taxon>
        <taxon>Pseudonocardiaceae</taxon>
        <taxon>Prauserella</taxon>
    </lineage>
</organism>
<keyword evidence="2" id="KW-1185">Reference proteome</keyword>
<dbReference type="InterPro" id="IPR036390">
    <property type="entry name" value="WH_DNA-bd_sf"/>
</dbReference>
<dbReference type="Proteomes" id="UP000199494">
    <property type="component" value="Unassembled WGS sequence"/>
</dbReference>
<dbReference type="InterPro" id="IPR036388">
    <property type="entry name" value="WH-like_DNA-bd_sf"/>
</dbReference>
<dbReference type="OrthoDB" id="8443918at2"/>
<name>A0A222VUK5_9PSEU</name>
<protein>
    <submittedName>
        <fullName evidence="1">DNA-binding transcriptional regulator, PadR family</fullName>
    </submittedName>
</protein>
<dbReference type="GO" id="GO:0003677">
    <property type="term" value="F:DNA binding"/>
    <property type="evidence" value="ECO:0007669"/>
    <property type="project" value="UniProtKB-KW"/>
</dbReference>
<reference evidence="1 2" key="1">
    <citation type="submission" date="2016-10" db="EMBL/GenBank/DDBJ databases">
        <authorList>
            <person name="de Groot N.N."/>
        </authorList>
    </citation>
    <scope>NUCLEOTIDE SEQUENCE [LARGE SCALE GENOMIC DNA]</scope>
    <source>
        <strain evidence="1 2">CGMCC 4.5506</strain>
    </source>
</reference>
<dbReference type="AlphaFoldDB" id="A0A222VUK5"/>
<dbReference type="EMBL" id="FMZE01000007">
    <property type="protein sequence ID" value="SDD32776.1"/>
    <property type="molecule type" value="Genomic_DNA"/>
</dbReference>
<dbReference type="KEGG" id="pmad:BAY61_24295"/>
<dbReference type="InterPro" id="IPR052509">
    <property type="entry name" value="Metal_resp_DNA-bind_regulator"/>
</dbReference>
<dbReference type="InterPro" id="IPR005149">
    <property type="entry name" value="Tscrpt_reg_PadR_N"/>
</dbReference>
<dbReference type="PANTHER" id="PTHR33169:SF27">
    <property type="entry name" value="TRANSCRIPTIONAL REGULATOR PADR FAMILY PROTEIN"/>
    <property type="match status" value="1"/>
</dbReference>